<feature type="transmembrane region" description="Helical" evidence="10">
    <location>
        <begin position="55"/>
        <end position="74"/>
    </location>
</feature>
<dbReference type="PRINTS" id="PR01651">
    <property type="entry name" value="SECGEXPORT"/>
</dbReference>
<evidence type="ECO:0000256" key="2">
    <source>
        <dbReference type="ARBA" id="ARBA00008445"/>
    </source>
</evidence>
<comment type="similarity">
    <text evidence="2 10">Belongs to the SecG family.</text>
</comment>
<comment type="function">
    <text evidence="10">Involved in protein export. Participates in an early event of protein translocation.</text>
</comment>
<dbReference type="PANTHER" id="PTHR34182:SF1">
    <property type="entry name" value="PROTEIN-EXPORT MEMBRANE PROTEIN SECG"/>
    <property type="match status" value="1"/>
</dbReference>
<proteinExistence type="inferred from homology"/>
<keyword evidence="13" id="KW-1185">Reference proteome</keyword>
<evidence type="ECO:0000256" key="6">
    <source>
        <dbReference type="ARBA" id="ARBA00022927"/>
    </source>
</evidence>
<evidence type="ECO:0000256" key="9">
    <source>
        <dbReference type="ARBA" id="ARBA00023136"/>
    </source>
</evidence>
<comment type="subcellular location">
    <subcellularLocation>
        <location evidence="1 10">Cell membrane</location>
        <topology evidence="1 10">Multi-pass membrane protein</topology>
    </subcellularLocation>
</comment>
<dbReference type="InterPro" id="IPR004692">
    <property type="entry name" value="SecG"/>
</dbReference>
<gene>
    <name evidence="12" type="ORF">SAMN04488109_5541</name>
</gene>
<dbReference type="GO" id="GO:0043952">
    <property type="term" value="P:protein transport by the Sec complex"/>
    <property type="evidence" value="ECO:0007669"/>
    <property type="project" value="TreeGrafter"/>
</dbReference>
<evidence type="ECO:0000313" key="13">
    <source>
        <dbReference type="Proteomes" id="UP000184212"/>
    </source>
</evidence>
<keyword evidence="8 10" id="KW-0811">Translocation</keyword>
<reference evidence="12 13" key="1">
    <citation type="submission" date="2016-11" db="EMBL/GenBank/DDBJ databases">
        <authorList>
            <person name="Jaros S."/>
            <person name="Januszkiewicz K."/>
            <person name="Wedrychowicz H."/>
        </authorList>
    </citation>
    <scope>NUCLEOTIDE SEQUENCE [LARGE SCALE GENOMIC DNA]</scope>
    <source>
        <strain evidence="12 13">DSM 24574</strain>
    </source>
</reference>
<dbReference type="RefSeq" id="WP_073141068.1">
    <property type="nucleotide sequence ID" value="NZ_FQWQ01000004.1"/>
</dbReference>
<evidence type="ECO:0000256" key="8">
    <source>
        <dbReference type="ARBA" id="ARBA00023010"/>
    </source>
</evidence>
<evidence type="ECO:0000313" key="12">
    <source>
        <dbReference type="EMBL" id="SHH80610.1"/>
    </source>
</evidence>
<dbReference type="NCBIfam" id="TIGR00810">
    <property type="entry name" value="secG"/>
    <property type="match status" value="1"/>
</dbReference>
<sequence>MYTLVISLIILFAVLLVLVILAQNSKGGGLTSQFGGSTASNIIGVKKTGDLLEKLTWSFIIGIMVLSLATNFITPSAGGSSNDLLDRAGQQAAPAPQTPSLNLDSTSAGAPAASDSAK</sequence>
<organism evidence="12 13">
    <name type="scientific">Chryseolinea serpens</name>
    <dbReference type="NCBI Taxonomy" id="947013"/>
    <lineage>
        <taxon>Bacteria</taxon>
        <taxon>Pseudomonadati</taxon>
        <taxon>Bacteroidota</taxon>
        <taxon>Cytophagia</taxon>
        <taxon>Cytophagales</taxon>
        <taxon>Fulvivirgaceae</taxon>
        <taxon>Chryseolinea</taxon>
    </lineage>
</organism>
<keyword evidence="9 10" id="KW-0472">Membrane</keyword>
<dbReference type="OrthoDB" id="1122493at2"/>
<protein>
    <recommendedName>
        <fullName evidence="10">Protein-export membrane protein SecG</fullName>
    </recommendedName>
</protein>
<evidence type="ECO:0000256" key="5">
    <source>
        <dbReference type="ARBA" id="ARBA00022692"/>
    </source>
</evidence>
<dbReference type="PANTHER" id="PTHR34182">
    <property type="entry name" value="PROTEIN-EXPORT MEMBRANE PROTEIN SECG"/>
    <property type="match status" value="1"/>
</dbReference>
<evidence type="ECO:0000256" key="7">
    <source>
        <dbReference type="ARBA" id="ARBA00022989"/>
    </source>
</evidence>
<dbReference type="GO" id="GO:0065002">
    <property type="term" value="P:intracellular protein transmembrane transport"/>
    <property type="evidence" value="ECO:0007669"/>
    <property type="project" value="TreeGrafter"/>
</dbReference>
<evidence type="ECO:0000256" key="1">
    <source>
        <dbReference type="ARBA" id="ARBA00004651"/>
    </source>
</evidence>
<keyword evidence="5 10" id="KW-0812">Transmembrane</keyword>
<dbReference type="EMBL" id="FQWQ01000004">
    <property type="protein sequence ID" value="SHH80610.1"/>
    <property type="molecule type" value="Genomic_DNA"/>
</dbReference>
<dbReference type="GO" id="GO:0009306">
    <property type="term" value="P:protein secretion"/>
    <property type="evidence" value="ECO:0007669"/>
    <property type="project" value="UniProtKB-UniRule"/>
</dbReference>
<dbReference type="Proteomes" id="UP000184212">
    <property type="component" value="Unassembled WGS sequence"/>
</dbReference>
<feature type="region of interest" description="Disordered" evidence="11">
    <location>
        <begin position="83"/>
        <end position="118"/>
    </location>
</feature>
<keyword evidence="7 10" id="KW-1133">Transmembrane helix</keyword>
<keyword evidence="3 10" id="KW-0813">Transport</keyword>
<comment type="caution">
    <text evidence="10">Lacks conserved residue(s) required for the propagation of feature annotation.</text>
</comment>
<feature type="compositionally biased region" description="Low complexity" evidence="11">
    <location>
        <begin position="90"/>
        <end position="99"/>
    </location>
</feature>
<dbReference type="GO" id="GO:0015450">
    <property type="term" value="F:protein-transporting ATPase activity"/>
    <property type="evidence" value="ECO:0007669"/>
    <property type="project" value="UniProtKB-UniRule"/>
</dbReference>
<evidence type="ECO:0000256" key="4">
    <source>
        <dbReference type="ARBA" id="ARBA00022475"/>
    </source>
</evidence>
<dbReference type="GO" id="GO:0005886">
    <property type="term" value="C:plasma membrane"/>
    <property type="evidence" value="ECO:0007669"/>
    <property type="project" value="UniProtKB-SubCell"/>
</dbReference>
<dbReference type="Pfam" id="PF03840">
    <property type="entry name" value="SecG"/>
    <property type="match status" value="1"/>
</dbReference>
<evidence type="ECO:0000256" key="3">
    <source>
        <dbReference type="ARBA" id="ARBA00022448"/>
    </source>
</evidence>
<keyword evidence="6 10" id="KW-0653">Protein transport</keyword>
<evidence type="ECO:0000256" key="11">
    <source>
        <dbReference type="SAM" id="MobiDB-lite"/>
    </source>
</evidence>
<keyword evidence="4 10" id="KW-1003">Cell membrane</keyword>
<name>A0A1M5VZJ5_9BACT</name>
<dbReference type="STRING" id="947013.SAMN04488109_5541"/>
<dbReference type="AlphaFoldDB" id="A0A1M5VZJ5"/>
<evidence type="ECO:0000256" key="10">
    <source>
        <dbReference type="RuleBase" id="RU365087"/>
    </source>
</evidence>
<accession>A0A1M5VZJ5</accession>